<accession>C7CBI7</accession>
<dbReference type="HOGENOM" id="CLU_198987_0_0_5"/>
<proteinExistence type="predicted"/>
<dbReference type="AlphaFoldDB" id="C7CBI7"/>
<name>C7CBI7_METED</name>
<organism evidence="1 2">
    <name type="scientific">Methylorubrum extorquens (strain DSM 6343 / CIP 106787 / DM4)</name>
    <name type="common">Methylobacterium extorquens</name>
    <dbReference type="NCBI Taxonomy" id="661410"/>
    <lineage>
        <taxon>Bacteria</taxon>
        <taxon>Pseudomonadati</taxon>
        <taxon>Pseudomonadota</taxon>
        <taxon>Alphaproteobacteria</taxon>
        <taxon>Hyphomicrobiales</taxon>
        <taxon>Methylobacteriaceae</taxon>
        <taxon>Methylorubrum</taxon>
    </lineage>
</organism>
<evidence type="ECO:0000313" key="2">
    <source>
        <dbReference type="Proteomes" id="UP000008070"/>
    </source>
</evidence>
<dbReference type="KEGG" id="mdi:METDI0714"/>
<evidence type="ECO:0000313" key="1">
    <source>
        <dbReference type="EMBL" id="CAX22357.1"/>
    </source>
</evidence>
<dbReference type="EMBL" id="FP103042">
    <property type="protein sequence ID" value="CAX22357.1"/>
    <property type="molecule type" value="Genomic_DNA"/>
</dbReference>
<sequence>MMAGSLSNPHRETLRDAHGQVIGYLDHLHAPGMILIRDAHSNLLGSYDPRLNETRDASSNLIGSSNLLALLLGRSR</sequence>
<protein>
    <submittedName>
        <fullName evidence="1">Uncharacterized protein</fullName>
    </submittedName>
</protein>
<reference evidence="2" key="1">
    <citation type="journal article" date="2009" name="PLoS ONE">
        <title>Methylobacterium genome sequences: a reference blueprint to investigate microbial metabolism of C1 compounds from natural and industrial sources.</title>
        <authorList>
            <person name="Vuilleumier S."/>
            <person name="Chistoserdova L."/>
            <person name="Lee M.-C."/>
            <person name="Bringel F."/>
            <person name="Lajus A."/>
            <person name="Zhou Y."/>
            <person name="Gourion B."/>
            <person name="Barbe V."/>
            <person name="Chang J."/>
            <person name="Cruveiller S."/>
            <person name="Dossat C."/>
            <person name="Gillett W."/>
            <person name="Gruffaz C."/>
            <person name="Haugen E."/>
            <person name="Hourcade E."/>
            <person name="Levy R."/>
            <person name="Mangenot S."/>
            <person name="Muller E."/>
            <person name="Nadalig T."/>
            <person name="Pagni M."/>
            <person name="Penny C."/>
            <person name="Peyraud R."/>
            <person name="Robinson D.G."/>
            <person name="Roche D."/>
            <person name="Rouy Z."/>
            <person name="Saenampechek C."/>
            <person name="Salvignol G."/>
            <person name="Vallenet D."/>
            <person name="Wu Z."/>
            <person name="Marx C.J."/>
            <person name="Vorholt J.A."/>
            <person name="Olson M.V."/>
            <person name="Kaul R."/>
            <person name="Weissenbach J."/>
            <person name="Medigue C."/>
            <person name="Lidstrom M.E."/>
        </authorList>
    </citation>
    <scope>NUCLEOTIDE SEQUENCE [LARGE SCALE GENOMIC DNA]</scope>
    <source>
        <strain evidence="2">DSM 6343 / CIP 106787 / DM4</strain>
    </source>
</reference>
<dbReference type="Proteomes" id="UP000008070">
    <property type="component" value="Chromosome"/>
</dbReference>
<gene>
    <name evidence="1" type="ORF">METD_I0714</name>
</gene>